<feature type="compositionally biased region" description="Basic residues" evidence="4">
    <location>
        <begin position="817"/>
        <end position="841"/>
    </location>
</feature>
<feature type="region of interest" description="Disordered" evidence="4">
    <location>
        <begin position="2008"/>
        <end position="2119"/>
    </location>
</feature>
<feature type="compositionally biased region" description="Acidic residues" evidence="4">
    <location>
        <begin position="1543"/>
        <end position="1559"/>
    </location>
</feature>
<feature type="region of interest" description="Disordered" evidence="4">
    <location>
        <begin position="495"/>
        <end position="642"/>
    </location>
</feature>
<evidence type="ECO:0000259" key="5">
    <source>
        <dbReference type="PROSITE" id="PS50600"/>
    </source>
</evidence>
<evidence type="ECO:0000313" key="6">
    <source>
        <dbReference type="EMBL" id="KAL0569385.1"/>
    </source>
</evidence>
<feature type="region of interest" description="Disordered" evidence="4">
    <location>
        <begin position="655"/>
        <end position="781"/>
    </location>
</feature>
<feature type="compositionally biased region" description="Polar residues" evidence="4">
    <location>
        <begin position="2027"/>
        <end position="2041"/>
    </location>
</feature>
<reference evidence="6 7" key="1">
    <citation type="submission" date="2024-02" db="EMBL/GenBank/DDBJ databases">
        <title>A draft genome for the cacao thread blight pathogen Marasmius crinis-equi.</title>
        <authorList>
            <person name="Cohen S.P."/>
            <person name="Baruah I.K."/>
            <person name="Amoako-Attah I."/>
            <person name="Bukari Y."/>
            <person name="Meinhardt L.W."/>
            <person name="Bailey B.A."/>
        </authorList>
    </citation>
    <scope>NUCLEOTIDE SEQUENCE [LARGE SCALE GENOMIC DNA]</scope>
    <source>
        <strain evidence="6 7">GH-76</strain>
    </source>
</reference>
<feature type="region of interest" description="Disordered" evidence="4">
    <location>
        <begin position="1920"/>
        <end position="1958"/>
    </location>
</feature>
<comment type="similarity">
    <text evidence="1">Belongs to the peptidase C48 family.</text>
</comment>
<feature type="region of interest" description="Disordered" evidence="4">
    <location>
        <begin position="1"/>
        <end position="93"/>
    </location>
</feature>
<dbReference type="InterPro" id="IPR038765">
    <property type="entry name" value="Papain-like_cys_pep_sf"/>
</dbReference>
<protein>
    <recommendedName>
        <fullName evidence="5">Ubiquitin-like protease family profile domain-containing protein</fullName>
    </recommendedName>
</protein>
<feature type="region of interest" description="Disordered" evidence="4">
    <location>
        <begin position="793"/>
        <end position="857"/>
    </location>
</feature>
<dbReference type="SUPFAM" id="SSF51197">
    <property type="entry name" value="Clavaminate synthase-like"/>
    <property type="match status" value="1"/>
</dbReference>
<organism evidence="6 7">
    <name type="scientific">Marasmius crinis-equi</name>
    <dbReference type="NCBI Taxonomy" id="585013"/>
    <lineage>
        <taxon>Eukaryota</taxon>
        <taxon>Fungi</taxon>
        <taxon>Dikarya</taxon>
        <taxon>Basidiomycota</taxon>
        <taxon>Agaricomycotina</taxon>
        <taxon>Agaricomycetes</taxon>
        <taxon>Agaricomycetidae</taxon>
        <taxon>Agaricales</taxon>
        <taxon>Marasmiineae</taxon>
        <taxon>Marasmiaceae</taxon>
        <taxon>Marasmius</taxon>
    </lineage>
</organism>
<dbReference type="PROSITE" id="PS50600">
    <property type="entry name" value="ULP_PROTEASE"/>
    <property type="match status" value="1"/>
</dbReference>
<feature type="compositionally biased region" description="Basic and acidic residues" evidence="4">
    <location>
        <begin position="1586"/>
        <end position="1597"/>
    </location>
</feature>
<dbReference type="SUPFAM" id="SSF54001">
    <property type="entry name" value="Cysteine proteinases"/>
    <property type="match status" value="1"/>
</dbReference>
<feature type="compositionally biased region" description="Pro residues" evidence="4">
    <location>
        <begin position="1931"/>
        <end position="1945"/>
    </location>
</feature>
<dbReference type="PANTHER" id="PTHR24216:SF65">
    <property type="entry name" value="PAXILLIN-LIKE PROTEIN 1"/>
    <property type="match status" value="1"/>
</dbReference>
<feature type="compositionally biased region" description="Acidic residues" evidence="4">
    <location>
        <begin position="772"/>
        <end position="781"/>
    </location>
</feature>
<feature type="compositionally biased region" description="Basic residues" evidence="4">
    <location>
        <begin position="1"/>
        <end position="11"/>
    </location>
</feature>
<evidence type="ECO:0000313" key="7">
    <source>
        <dbReference type="Proteomes" id="UP001465976"/>
    </source>
</evidence>
<feature type="compositionally biased region" description="Polar residues" evidence="4">
    <location>
        <begin position="695"/>
        <end position="708"/>
    </location>
</feature>
<feature type="compositionally biased region" description="Polar residues" evidence="4">
    <location>
        <begin position="60"/>
        <end position="69"/>
    </location>
</feature>
<accession>A0ABR3F2P4</accession>
<feature type="compositionally biased region" description="Polar residues" evidence="4">
    <location>
        <begin position="2081"/>
        <end position="2092"/>
    </location>
</feature>
<proteinExistence type="inferred from homology"/>
<dbReference type="Gene3D" id="3.40.395.10">
    <property type="entry name" value="Adenoviral Proteinase, Chain A"/>
    <property type="match status" value="1"/>
</dbReference>
<dbReference type="EMBL" id="JBAHYK010001129">
    <property type="protein sequence ID" value="KAL0569385.1"/>
    <property type="molecule type" value="Genomic_DNA"/>
</dbReference>
<dbReference type="Proteomes" id="UP001465976">
    <property type="component" value="Unassembled WGS sequence"/>
</dbReference>
<evidence type="ECO:0000256" key="1">
    <source>
        <dbReference type="ARBA" id="ARBA00005234"/>
    </source>
</evidence>
<keyword evidence="7" id="KW-1185">Reference proteome</keyword>
<keyword evidence="3" id="KW-0378">Hydrolase</keyword>
<feature type="domain" description="Ubiquitin-like protease family profile" evidence="5">
    <location>
        <begin position="1713"/>
        <end position="1889"/>
    </location>
</feature>
<dbReference type="PANTHER" id="PTHR24216">
    <property type="entry name" value="PAXILLIN-RELATED"/>
    <property type="match status" value="1"/>
</dbReference>
<feature type="compositionally biased region" description="Low complexity" evidence="4">
    <location>
        <begin position="1946"/>
        <end position="1956"/>
    </location>
</feature>
<feature type="compositionally biased region" description="Basic and acidic residues" evidence="4">
    <location>
        <begin position="597"/>
        <end position="609"/>
    </location>
</feature>
<dbReference type="Pfam" id="PF02902">
    <property type="entry name" value="Peptidase_C48"/>
    <property type="match status" value="1"/>
</dbReference>
<evidence type="ECO:0000256" key="4">
    <source>
        <dbReference type="SAM" id="MobiDB-lite"/>
    </source>
</evidence>
<name>A0ABR3F2P4_9AGAR</name>
<dbReference type="InterPro" id="IPR003653">
    <property type="entry name" value="Peptidase_C48_C"/>
</dbReference>
<sequence length="2119" mass="232118">MEAAGKRRKAKDKMIANETVRPGEAPNQTVNRKGTKAKKQIKPKKEKKKQPWDQGPPLNLNRSSHQGSEQDAHIAGPSHHSEPDGPDANGSGVIISSNAAVAVLQLTPQYCQKTVQSPSYSSAPSGLAGDRTLAITDWGHLPWTTRLLKQTSIESKFLYLTEDLKPALGAILRDTANSWRRVANDVHLTQLLLKGGVKVASSANTPIFRTMWNTRLLEVLTLCAKDPAERLGILATCSFPRTRFYRLKPVAGLTELKNWPTLIHALKASLDEAKSSLKPAPAPQKELGDCHQLRLLLWQASSFTFLNEQAHLAHVLENLAAVVLYISLFKSGQVDLPKDKEELQSYLTEITPVQYKEQYAPEIATAKYQRPPARLRGPLYAALGISPLILLTNCDLADNDIKRVDLVQHWMHMGNVFPPVVRTMEFMIWECVLRTAEGQMDIVQSFTLFATEASRILVGKDLGTNDRDFFRIDFGESFNKERAEPVLAAFIEELPDSGEQHEVVPDEERESGGEISQALDSSGGGDIVTGFPLNDAKANESLDEGQNVAKGGDSLSEASVRDTAAAEQTKGAGEPKEDAEGQLDVAPPVKLAPAASEESRVEASDRDGDVAMADSNPLEQTGSSAKLASDPSGETEGTLSITPGDAEHVTMAEADPSQQTAPAGGDAKGVGLPIEDEKGQSDPMLPTTYAPDAPENTSNSNEAKSVSEANMHGEQGVDSQGQGGDDADDAGVSEPELQNQPDPEATMWIDNEIICIAGDENDSEMSDISGFEGDDTDTDNDTDIDHEVAVAAGLKGSTRPTWPRAKAKAAPRTGTTSKKRKKGSVKRGRKRNVKKKVAPKKSAKEVGEEDVNPSEIPPLKLGKAPKRFYARGLIQLADYKGGKPLTFAPESYASSDLQDLFKLLSLANVTNTQHLRTPLFSRTLTDTTTANPTPSHPKPHPALLVVTHEEILKRSRSHQQELFRHANILIKGCWVPQHEQKWNEDNLSTIGDMDEMREMHALWLRGKGSAANDQIRKGTFRDILYEGGREGGLLLNCLDIPGLPSHDGYKVTQLQSCARAYQHGRKPGVDLDYPLDTSVWHLLATKHASHYAHVDTSGYGTMIAPQIGTKLFFLLLPASGADDFDRTNGSLRFGETAHNMENEVGMVVVPVILRPGDVLLMRPCTYHYVLTLESSLCHGSHFVCASTITDTCYGILHDFTHHDSITNQDDVVHRHTLARLVIYWKKRLVDSHSQFFSRADGVPLDDLPNFKSFEGIMGFLSVYNIILLESIIWPERYCGQPLDEGVVEMYKEAKASAESLLTFLDTNIRIELVELVDKLPVNRDDDDPNLSGKSRLYDIRNRHLIHQVRSLHIALQRLDESRGLLFQSAVMKDIRRFPKEVGAQLKKVFMEELEDPSYYWPGRYRTNSSRWAIYYDPPAVPSSAYTIDDYHDRSAESGKLSSQSSSQPSPSPSPSPSQSPADPHAQERDPARDPPSPSPQRCMDIDSHETLPGGAKSGGEARSDTDMDVDQSDGLEGETTEMRENLNDMAIDASEGVLKETNEEGGDTENTEEGMDIDGSDQVAGKANEEEIPSTEAGRGAVTKEPPGDSKLADPGKDNQAILETGGNLGELVEEPQGHQSSAATSDSAGTTTMVSSDSEFEIGDVQRLKRVMRSPEGQRKRRKVNHLLRLSTEPPKGLVTDSAEKPWFLEADLGVLDVQKRCQSWLRRIGPFPNAEELRTQLEDPAAKLNADILNFSTRILQVFLQDERCSLFSSFMTEQLMTACSNTPTWPVLGRGKWCYWDKAIWVFPLFLRGAHHWALAVLKAETRQILLFDSLGMRKELNAALKNVQLAVQRAVQDAEENGHTIPFPSFKRLEDWAAHQVQPTAVQTTNYVECGLWTAFAVSGVFRGYDHCQMDEKYAPQFREFLSRLTRLATSAPAPADAVTPSPTAPLSPKPHSPHIPSPAKKSTTSTTERAPLNALPSETQAQNSSAVSNLADVLSSAFNQNAQEPYPSPRTLAITLSEQTKRHKNSPPPETLFLAEDPTSQPTMNTAFSAETSPHPEESTAAVDPSKQMSNEENEARPDTSSIAGLSPLFTPLTSFSSNSSALFTPPASIAPLSSAPSPAEPGSPSIPKS</sequence>
<feature type="compositionally biased region" description="Low complexity" evidence="4">
    <location>
        <begin position="1621"/>
        <end position="1633"/>
    </location>
</feature>
<feature type="compositionally biased region" description="Basic and acidic residues" evidence="4">
    <location>
        <begin position="498"/>
        <end position="512"/>
    </location>
</feature>
<feature type="compositionally biased region" description="Acidic residues" evidence="4">
    <location>
        <begin position="1506"/>
        <end position="1519"/>
    </location>
</feature>
<keyword evidence="2" id="KW-0645">Protease</keyword>
<evidence type="ECO:0000256" key="3">
    <source>
        <dbReference type="ARBA" id="ARBA00022801"/>
    </source>
</evidence>
<feature type="compositionally biased region" description="Basic residues" evidence="4">
    <location>
        <begin position="33"/>
        <end position="48"/>
    </location>
</feature>
<feature type="compositionally biased region" description="Low complexity" evidence="4">
    <location>
        <begin position="2095"/>
        <end position="2119"/>
    </location>
</feature>
<feature type="region of interest" description="Disordered" evidence="4">
    <location>
        <begin position="1433"/>
        <end position="1642"/>
    </location>
</feature>
<gene>
    <name evidence="6" type="ORF">V5O48_012579</name>
</gene>
<feature type="compositionally biased region" description="Polar residues" evidence="4">
    <location>
        <begin position="617"/>
        <end position="626"/>
    </location>
</feature>
<comment type="caution">
    <text evidence="6">The sequence shown here is derived from an EMBL/GenBank/DDBJ whole genome shotgun (WGS) entry which is preliminary data.</text>
</comment>
<evidence type="ECO:0000256" key="2">
    <source>
        <dbReference type="ARBA" id="ARBA00022670"/>
    </source>
</evidence>